<dbReference type="AlphaFoldDB" id="A0A8X6IR17"/>
<protein>
    <submittedName>
        <fullName evidence="2">Uncharacterized protein</fullName>
    </submittedName>
</protein>
<evidence type="ECO:0000313" key="2">
    <source>
        <dbReference type="EMBL" id="GFQ99302.1"/>
    </source>
</evidence>
<reference evidence="2" key="1">
    <citation type="submission" date="2020-07" db="EMBL/GenBank/DDBJ databases">
        <title>Multicomponent nature underlies the extraordinary mechanical properties of spider dragline silk.</title>
        <authorList>
            <person name="Kono N."/>
            <person name="Nakamura H."/>
            <person name="Mori M."/>
            <person name="Yoshida Y."/>
            <person name="Ohtoshi R."/>
            <person name="Malay A.D."/>
            <person name="Moran D.A.P."/>
            <person name="Tomita M."/>
            <person name="Numata K."/>
            <person name="Arakawa K."/>
        </authorList>
    </citation>
    <scope>NUCLEOTIDE SEQUENCE</scope>
</reference>
<keyword evidence="3" id="KW-1185">Reference proteome</keyword>
<feature type="region of interest" description="Disordered" evidence="1">
    <location>
        <begin position="41"/>
        <end position="68"/>
    </location>
</feature>
<evidence type="ECO:0000313" key="3">
    <source>
        <dbReference type="Proteomes" id="UP000887116"/>
    </source>
</evidence>
<sequence>MIVTKCRQNRDPAAFHKKELFAFPTLMSNAREIQPFPCRLAQQPGTKENALHPPYTSPAQRDSERGFR</sequence>
<name>A0A8X6IR17_TRICU</name>
<evidence type="ECO:0000256" key="1">
    <source>
        <dbReference type="SAM" id="MobiDB-lite"/>
    </source>
</evidence>
<proteinExistence type="predicted"/>
<accession>A0A8X6IR17</accession>
<dbReference type="EMBL" id="BMAO01034837">
    <property type="protein sequence ID" value="GFQ99302.1"/>
    <property type="molecule type" value="Genomic_DNA"/>
</dbReference>
<dbReference type="Proteomes" id="UP000887116">
    <property type="component" value="Unassembled WGS sequence"/>
</dbReference>
<gene>
    <name evidence="2" type="ORF">TNCT_393491</name>
</gene>
<organism evidence="2 3">
    <name type="scientific">Trichonephila clavata</name>
    <name type="common">Joro spider</name>
    <name type="synonym">Nephila clavata</name>
    <dbReference type="NCBI Taxonomy" id="2740835"/>
    <lineage>
        <taxon>Eukaryota</taxon>
        <taxon>Metazoa</taxon>
        <taxon>Ecdysozoa</taxon>
        <taxon>Arthropoda</taxon>
        <taxon>Chelicerata</taxon>
        <taxon>Arachnida</taxon>
        <taxon>Araneae</taxon>
        <taxon>Araneomorphae</taxon>
        <taxon>Entelegynae</taxon>
        <taxon>Araneoidea</taxon>
        <taxon>Nephilidae</taxon>
        <taxon>Trichonephila</taxon>
    </lineage>
</organism>
<comment type="caution">
    <text evidence="2">The sequence shown here is derived from an EMBL/GenBank/DDBJ whole genome shotgun (WGS) entry which is preliminary data.</text>
</comment>